<dbReference type="EMBL" id="JAYMYQ010000011">
    <property type="protein sequence ID" value="KAK7306484.1"/>
    <property type="molecule type" value="Genomic_DNA"/>
</dbReference>
<protein>
    <submittedName>
        <fullName evidence="1">Uncharacterized protein</fullName>
    </submittedName>
</protein>
<gene>
    <name evidence="1" type="ORF">VNO77_44427</name>
</gene>
<sequence length="300" mass="34350">MARGREDSELQKNKNCVRPERGTFSLLCEGGHSHEETILIRTSSLQVRKDFFWLELKRSCVHSSRGGARILEEGGILSLFLIFKKGDALFLVGGNFQEARRSRIPHREEEGEKGTSLGEDFERTKREGRVYIPSLKVVLIKVYNAWRLTTFRVDPLSMGSQGRIVACMFIPLHVRHVTKLTQRGLRSIYAFERSGIYPRGCGWMFHTPFKLRASHPCIDGFPAVFVHAWDVIVATKNWNVHAHSPLNMRLDGQHLSKSRTLTFFVKDQVQKDQSQGLLWVFNILQERGQRLATHGHSNIA</sequence>
<organism evidence="1 2">
    <name type="scientific">Canavalia gladiata</name>
    <name type="common">Sword bean</name>
    <name type="synonym">Dolichos gladiatus</name>
    <dbReference type="NCBI Taxonomy" id="3824"/>
    <lineage>
        <taxon>Eukaryota</taxon>
        <taxon>Viridiplantae</taxon>
        <taxon>Streptophyta</taxon>
        <taxon>Embryophyta</taxon>
        <taxon>Tracheophyta</taxon>
        <taxon>Spermatophyta</taxon>
        <taxon>Magnoliopsida</taxon>
        <taxon>eudicotyledons</taxon>
        <taxon>Gunneridae</taxon>
        <taxon>Pentapetalae</taxon>
        <taxon>rosids</taxon>
        <taxon>fabids</taxon>
        <taxon>Fabales</taxon>
        <taxon>Fabaceae</taxon>
        <taxon>Papilionoideae</taxon>
        <taxon>50 kb inversion clade</taxon>
        <taxon>NPAAA clade</taxon>
        <taxon>indigoferoid/millettioid clade</taxon>
        <taxon>Phaseoleae</taxon>
        <taxon>Canavalia</taxon>
    </lineage>
</organism>
<dbReference type="AlphaFoldDB" id="A0AAN9PQC5"/>
<reference evidence="1 2" key="1">
    <citation type="submission" date="2024-01" db="EMBL/GenBank/DDBJ databases">
        <title>The genomes of 5 underutilized Papilionoideae crops provide insights into root nodulation and disease resistanc.</title>
        <authorList>
            <person name="Jiang F."/>
        </authorList>
    </citation>
    <scope>NUCLEOTIDE SEQUENCE [LARGE SCALE GENOMIC DNA]</scope>
    <source>
        <strain evidence="1">LVBAO_FW01</strain>
        <tissue evidence="1">Leaves</tissue>
    </source>
</reference>
<proteinExistence type="predicted"/>
<evidence type="ECO:0000313" key="1">
    <source>
        <dbReference type="EMBL" id="KAK7306484.1"/>
    </source>
</evidence>
<keyword evidence="2" id="KW-1185">Reference proteome</keyword>
<evidence type="ECO:0000313" key="2">
    <source>
        <dbReference type="Proteomes" id="UP001367508"/>
    </source>
</evidence>
<comment type="caution">
    <text evidence="1">The sequence shown here is derived from an EMBL/GenBank/DDBJ whole genome shotgun (WGS) entry which is preliminary data.</text>
</comment>
<dbReference type="Proteomes" id="UP001367508">
    <property type="component" value="Unassembled WGS sequence"/>
</dbReference>
<accession>A0AAN9PQC5</accession>
<name>A0AAN9PQC5_CANGL</name>